<dbReference type="PRINTS" id="PR00039">
    <property type="entry name" value="HTHLYSR"/>
</dbReference>
<evidence type="ECO:0000256" key="3">
    <source>
        <dbReference type="ARBA" id="ARBA00023125"/>
    </source>
</evidence>
<dbReference type="SUPFAM" id="SSF46785">
    <property type="entry name" value="Winged helix' DNA-binding domain"/>
    <property type="match status" value="1"/>
</dbReference>
<sequence>MKIDTLGVQAFVAIADQGSFRGAAERLNITQTAITQRLQKLEEYLGVPLIERTTRSMNLTETGRIFLPQARRLLAELSAALIEIRETGMAQRGDVSIACVPTVGVQYLPRVLRAYAARYPHNRIRILDHASSAVAQAVLHREVEFGIKIAGEHHPDLQTEPLVADSYVLVCHRDHPLARRRRIAWRALSDYPLILAGDISGNRALIDAALDGSGIELHSFYEVQRSSTALGLVAQRVGAAVVPALAIQKDAYPTVRAIELVEPAITRSLVLVTRKSASLSPAAQALYTMLANSRDGNVKEILNPAD</sequence>
<dbReference type="PANTHER" id="PTHR30419:SF8">
    <property type="entry name" value="NITROGEN ASSIMILATION TRANSCRIPTIONAL ACTIVATOR-RELATED"/>
    <property type="match status" value="1"/>
</dbReference>
<keyword evidence="4" id="KW-0804">Transcription</keyword>
<reference evidence="7" key="1">
    <citation type="submission" date="2016-01" db="EMBL/GenBank/DDBJ databases">
        <authorList>
            <person name="Peeters Charlotte."/>
        </authorList>
    </citation>
    <scope>NUCLEOTIDE SEQUENCE [LARGE SCALE GENOMIC DNA]</scope>
</reference>
<dbReference type="GO" id="GO:0003700">
    <property type="term" value="F:DNA-binding transcription factor activity"/>
    <property type="evidence" value="ECO:0007669"/>
    <property type="project" value="InterPro"/>
</dbReference>
<name>A0A158AVQ9_9BURK</name>
<gene>
    <name evidence="6" type="ORF">AWB76_03124</name>
</gene>
<dbReference type="Pfam" id="PF03466">
    <property type="entry name" value="LysR_substrate"/>
    <property type="match status" value="1"/>
</dbReference>
<evidence type="ECO:0000313" key="6">
    <source>
        <dbReference type="EMBL" id="SAK61845.1"/>
    </source>
</evidence>
<dbReference type="SUPFAM" id="SSF53850">
    <property type="entry name" value="Periplasmic binding protein-like II"/>
    <property type="match status" value="1"/>
</dbReference>
<dbReference type="Gene3D" id="1.10.10.10">
    <property type="entry name" value="Winged helix-like DNA-binding domain superfamily/Winged helix DNA-binding domain"/>
    <property type="match status" value="1"/>
</dbReference>
<evidence type="ECO:0000256" key="4">
    <source>
        <dbReference type="ARBA" id="ARBA00023163"/>
    </source>
</evidence>
<accession>A0A158AVQ9</accession>
<keyword evidence="7" id="KW-1185">Reference proteome</keyword>
<dbReference type="OrthoDB" id="8675247at2"/>
<dbReference type="InterPro" id="IPR005119">
    <property type="entry name" value="LysR_subst-bd"/>
</dbReference>
<dbReference type="EMBL" id="FCOI02000009">
    <property type="protein sequence ID" value="SAK61845.1"/>
    <property type="molecule type" value="Genomic_DNA"/>
</dbReference>
<dbReference type="Proteomes" id="UP000054624">
    <property type="component" value="Unassembled WGS sequence"/>
</dbReference>
<dbReference type="InterPro" id="IPR000847">
    <property type="entry name" value="LysR_HTH_N"/>
</dbReference>
<comment type="similarity">
    <text evidence="1">Belongs to the LysR transcriptional regulatory family.</text>
</comment>
<dbReference type="STRING" id="1777137.AWB76_03124"/>
<dbReference type="GO" id="GO:0003677">
    <property type="term" value="F:DNA binding"/>
    <property type="evidence" value="ECO:0007669"/>
    <property type="project" value="UniProtKB-KW"/>
</dbReference>
<dbReference type="RefSeq" id="WP_061160977.1">
    <property type="nucleotide sequence ID" value="NZ_FCOI02000009.1"/>
</dbReference>
<evidence type="ECO:0000256" key="1">
    <source>
        <dbReference type="ARBA" id="ARBA00009437"/>
    </source>
</evidence>
<dbReference type="InterPro" id="IPR036390">
    <property type="entry name" value="WH_DNA-bd_sf"/>
</dbReference>
<evidence type="ECO:0000313" key="7">
    <source>
        <dbReference type="Proteomes" id="UP000054624"/>
    </source>
</evidence>
<protein>
    <submittedName>
        <fullName evidence="6">LysR family transcriptional regulator</fullName>
    </submittedName>
</protein>
<dbReference type="Pfam" id="PF00126">
    <property type="entry name" value="HTH_1"/>
    <property type="match status" value="1"/>
</dbReference>
<dbReference type="AlphaFoldDB" id="A0A158AVQ9"/>
<dbReference type="GO" id="GO:0005829">
    <property type="term" value="C:cytosol"/>
    <property type="evidence" value="ECO:0007669"/>
    <property type="project" value="TreeGrafter"/>
</dbReference>
<dbReference type="Gene3D" id="3.40.190.290">
    <property type="match status" value="1"/>
</dbReference>
<dbReference type="InterPro" id="IPR050950">
    <property type="entry name" value="HTH-type_LysR_regulators"/>
</dbReference>
<dbReference type="PROSITE" id="PS50931">
    <property type="entry name" value="HTH_LYSR"/>
    <property type="match status" value="1"/>
</dbReference>
<keyword evidence="2" id="KW-0805">Transcription regulation</keyword>
<dbReference type="CDD" id="cd08440">
    <property type="entry name" value="PBP2_LTTR_like_4"/>
    <property type="match status" value="1"/>
</dbReference>
<feature type="domain" description="HTH lysR-type" evidence="5">
    <location>
        <begin position="1"/>
        <end position="60"/>
    </location>
</feature>
<organism evidence="6 7">
    <name type="scientific">Caballeronia temeraria</name>
    <dbReference type="NCBI Taxonomy" id="1777137"/>
    <lineage>
        <taxon>Bacteria</taxon>
        <taxon>Pseudomonadati</taxon>
        <taxon>Pseudomonadota</taxon>
        <taxon>Betaproteobacteria</taxon>
        <taxon>Burkholderiales</taxon>
        <taxon>Burkholderiaceae</taxon>
        <taxon>Caballeronia</taxon>
    </lineage>
</organism>
<dbReference type="PANTHER" id="PTHR30419">
    <property type="entry name" value="HTH-TYPE TRANSCRIPTIONAL REGULATOR YBHD"/>
    <property type="match status" value="1"/>
</dbReference>
<dbReference type="InterPro" id="IPR036388">
    <property type="entry name" value="WH-like_DNA-bd_sf"/>
</dbReference>
<dbReference type="FunFam" id="1.10.10.10:FF:000001">
    <property type="entry name" value="LysR family transcriptional regulator"/>
    <property type="match status" value="1"/>
</dbReference>
<proteinExistence type="inferred from homology"/>
<evidence type="ECO:0000259" key="5">
    <source>
        <dbReference type="PROSITE" id="PS50931"/>
    </source>
</evidence>
<evidence type="ECO:0000256" key="2">
    <source>
        <dbReference type="ARBA" id="ARBA00023015"/>
    </source>
</evidence>
<keyword evidence="3" id="KW-0238">DNA-binding</keyword>